<dbReference type="InterPro" id="IPR043504">
    <property type="entry name" value="Peptidase_S1_PA_chymotrypsin"/>
</dbReference>
<feature type="non-terminal residue" evidence="1">
    <location>
        <position position="222"/>
    </location>
</feature>
<dbReference type="GO" id="GO:0006508">
    <property type="term" value="P:proteolysis"/>
    <property type="evidence" value="ECO:0007669"/>
    <property type="project" value="UniProtKB-KW"/>
</dbReference>
<keyword evidence="1" id="KW-0378">Hydrolase</keyword>
<evidence type="ECO:0000313" key="1">
    <source>
        <dbReference type="EMBL" id="MVN89492.1"/>
    </source>
</evidence>
<name>A0A7C9HUL8_9DEIO</name>
<organism evidence="1 2">
    <name type="scientific">Deinococcus arboris</name>
    <dbReference type="NCBI Taxonomy" id="2682977"/>
    <lineage>
        <taxon>Bacteria</taxon>
        <taxon>Thermotogati</taxon>
        <taxon>Deinococcota</taxon>
        <taxon>Deinococci</taxon>
        <taxon>Deinococcales</taxon>
        <taxon>Deinococcaceae</taxon>
        <taxon>Deinococcus</taxon>
    </lineage>
</organism>
<dbReference type="Proteomes" id="UP000483286">
    <property type="component" value="Unassembled WGS sequence"/>
</dbReference>
<reference evidence="1 2" key="1">
    <citation type="submission" date="2019-12" db="EMBL/GenBank/DDBJ databases">
        <title>Deinococcus sp. HMF7620 Genome sequencing and assembly.</title>
        <authorList>
            <person name="Kang H."/>
            <person name="Kim H."/>
            <person name="Joh K."/>
        </authorList>
    </citation>
    <scope>NUCLEOTIDE SEQUENCE [LARGE SCALE GENOMIC DNA]</scope>
    <source>
        <strain evidence="1 2">HMF7620</strain>
    </source>
</reference>
<sequence length="222" mass="24995">MSQTVYQNIEDKKIVDLLLEFFLLQNARLTIPSTEVPVRDQPRIKYLTIDGKPQKFIFKNVIEFIEEKGIEPSKDSLSYEGVCKRLVNEGLLIQMGNTQLTLFTPGEYSTISYREGIAEYGGYTMLLNGFRAVRERFLQSVVQVEVESDDSGETVTSRGSAFYLGKGKFATAKHVVMDPSRFRILIGEQAVEIRKIVLSDEAKLDLAILEADEADISIPSIT</sequence>
<dbReference type="InterPro" id="IPR009003">
    <property type="entry name" value="Peptidase_S1_PA"/>
</dbReference>
<keyword evidence="2" id="KW-1185">Reference proteome</keyword>
<dbReference type="GO" id="GO:0008233">
    <property type="term" value="F:peptidase activity"/>
    <property type="evidence" value="ECO:0007669"/>
    <property type="project" value="UniProtKB-KW"/>
</dbReference>
<dbReference type="EMBL" id="WQLB01000087">
    <property type="protein sequence ID" value="MVN89492.1"/>
    <property type="molecule type" value="Genomic_DNA"/>
</dbReference>
<dbReference type="Gene3D" id="2.40.10.10">
    <property type="entry name" value="Trypsin-like serine proteases"/>
    <property type="match status" value="1"/>
</dbReference>
<keyword evidence="1" id="KW-0645">Protease</keyword>
<gene>
    <name evidence="1" type="ORF">GO986_22435</name>
</gene>
<proteinExistence type="predicted"/>
<accession>A0A7C9HUL8</accession>
<comment type="caution">
    <text evidence="1">The sequence shown here is derived from an EMBL/GenBank/DDBJ whole genome shotgun (WGS) entry which is preliminary data.</text>
</comment>
<dbReference type="SUPFAM" id="SSF50494">
    <property type="entry name" value="Trypsin-like serine proteases"/>
    <property type="match status" value="1"/>
</dbReference>
<dbReference type="AlphaFoldDB" id="A0A7C9HUL8"/>
<evidence type="ECO:0000313" key="2">
    <source>
        <dbReference type="Proteomes" id="UP000483286"/>
    </source>
</evidence>
<protein>
    <submittedName>
        <fullName evidence="1">Serine protease</fullName>
    </submittedName>
</protein>